<dbReference type="GO" id="GO:0005789">
    <property type="term" value="C:endoplasmic reticulum membrane"/>
    <property type="evidence" value="ECO:0007669"/>
    <property type="project" value="TreeGrafter"/>
</dbReference>
<keyword evidence="6 10" id="KW-1133">Transmembrane helix</keyword>
<keyword evidence="9 10" id="KW-0275">Fatty acid biosynthesis</keyword>
<feature type="transmembrane region" description="Helical" evidence="10">
    <location>
        <begin position="108"/>
        <end position="128"/>
    </location>
</feature>
<keyword evidence="7 10" id="KW-0443">Lipid metabolism</keyword>
<protein>
    <recommendedName>
        <fullName evidence="10">Elongation of very long chain fatty acids protein</fullName>
        <ecNumber evidence="10">2.3.1.199</ecNumber>
    </recommendedName>
    <alternativeName>
        <fullName evidence="10">Very-long-chain 3-oxoacyl-CoA synthase</fullName>
    </alternativeName>
</protein>
<evidence type="ECO:0000256" key="7">
    <source>
        <dbReference type="ARBA" id="ARBA00023098"/>
    </source>
</evidence>
<dbReference type="VEuPathDB" id="VectorBase:MDOA014590"/>
<comment type="similarity">
    <text evidence="10">Belongs to the ELO family.</text>
</comment>
<evidence type="ECO:0000256" key="5">
    <source>
        <dbReference type="ARBA" id="ARBA00022832"/>
    </source>
</evidence>
<comment type="subcellular location">
    <subcellularLocation>
        <location evidence="1">Membrane</location>
        <topology evidence="1">Multi-pass membrane protein</topology>
    </subcellularLocation>
</comment>
<dbReference type="GO" id="GO:0019367">
    <property type="term" value="P:fatty acid elongation, saturated fatty acid"/>
    <property type="evidence" value="ECO:0007669"/>
    <property type="project" value="TreeGrafter"/>
</dbReference>
<dbReference type="GO" id="GO:0034625">
    <property type="term" value="P:fatty acid elongation, monounsaturated fatty acid"/>
    <property type="evidence" value="ECO:0007669"/>
    <property type="project" value="TreeGrafter"/>
</dbReference>
<evidence type="ECO:0000256" key="1">
    <source>
        <dbReference type="ARBA" id="ARBA00004141"/>
    </source>
</evidence>
<dbReference type="GO" id="GO:0042761">
    <property type="term" value="P:very long-chain fatty acid biosynthetic process"/>
    <property type="evidence" value="ECO:0007669"/>
    <property type="project" value="TreeGrafter"/>
</dbReference>
<dbReference type="EnsemblMetazoa" id="MDOA014590-RA">
    <property type="protein sequence ID" value="MDOA014590-PA"/>
    <property type="gene ID" value="MDOA014590"/>
</dbReference>
<reference evidence="11" key="1">
    <citation type="submission" date="2020-05" db="UniProtKB">
        <authorList>
            <consortium name="EnsemblMetazoa"/>
        </authorList>
    </citation>
    <scope>IDENTIFICATION</scope>
    <source>
        <strain evidence="11">Aabys</strain>
    </source>
</reference>
<keyword evidence="8 10" id="KW-0472">Membrane</keyword>
<dbReference type="GO" id="GO:0009922">
    <property type="term" value="F:fatty acid elongase activity"/>
    <property type="evidence" value="ECO:0007669"/>
    <property type="project" value="UniProtKB-EC"/>
</dbReference>
<evidence type="ECO:0000256" key="4">
    <source>
        <dbReference type="ARBA" id="ARBA00022692"/>
    </source>
</evidence>
<organism evidence="11">
    <name type="scientific">Musca domestica</name>
    <name type="common">House fly</name>
    <dbReference type="NCBI Taxonomy" id="7370"/>
    <lineage>
        <taxon>Eukaryota</taxon>
        <taxon>Metazoa</taxon>
        <taxon>Ecdysozoa</taxon>
        <taxon>Arthropoda</taxon>
        <taxon>Hexapoda</taxon>
        <taxon>Insecta</taxon>
        <taxon>Pterygota</taxon>
        <taxon>Neoptera</taxon>
        <taxon>Endopterygota</taxon>
        <taxon>Diptera</taxon>
        <taxon>Brachycera</taxon>
        <taxon>Muscomorpha</taxon>
        <taxon>Muscoidea</taxon>
        <taxon>Muscidae</taxon>
        <taxon>Musca</taxon>
    </lineage>
</organism>
<sequence>MKLDKSDMNPFTQNLRKYIFLQFVCKVVDIFDIIFLTLKRRDENVIKIHLYQHLVGLYGAFVHHNFLIGAQFTIFGFLNNLAEIFRHGFNIWTAMANKDEEQSWRLKLTNIQIAQFAISTIGLLLTLVNNSCGLSNFWLIVLLLHNVFMLFFVLRHHRNANVHKIVE</sequence>
<dbReference type="VEuPathDB" id="VectorBase:MDOMA2_019875"/>
<evidence type="ECO:0000256" key="6">
    <source>
        <dbReference type="ARBA" id="ARBA00022989"/>
    </source>
</evidence>
<dbReference type="eggNOG" id="KOG3071">
    <property type="taxonomic scope" value="Eukaryota"/>
</dbReference>
<dbReference type="GO" id="GO:0034626">
    <property type="term" value="P:fatty acid elongation, polyunsaturated fatty acid"/>
    <property type="evidence" value="ECO:0007669"/>
    <property type="project" value="TreeGrafter"/>
</dbReference>
<proteinExistence type="inferred from homology"/>
<evidence type="ECO:0000256" key="3">
    <source>
        <dbReference type="ARBA" id="ARBA00022679"/>
    </source>
</evidence>
<gene>
    <name evidence="11" type="primary">101892696</name>
</gene>
<accession>A0A1I8NFA9</accession>
<evidence type="ECO:0000256" key="10">
    <source>
        <dbReference type="RuleBase" id="RU361115"/>
    </source>
</evidence>
<dbReference type="Pfam" id="PF01151">
    <property type="entry name" value="ELO"/>
    <property type="match status" value="1"/>
</dbReference>
<dbReference type="GO" id="GO:0030148">
    <property type="term" value="P:sphingolipid biosynthetic process"/>
    <property type="evidence" value="ECO:0007669"/>
    <property type="project" value="TreeGrafter"/>
</dbReference>
<dbReference type="AlphaFoldDB" id="A0A1I8NFA9"/>
<keyword evidence="4 10" id="KW-0812">Transmembrane</keyword>
<comment type="catalytic activity">
    <reaction evidence="10">
        <text>a very-long-chain acyl-CoA + malonyl-CoA + H(+) = a very-long-chain 3-oxoacyl-CoA + CO2 + CoA</text>
        <dbReference type="Rhea" id="RHEA:32727"/>
        <dbReference type="ChEBI" id="CHEBI:15378"/>
        <dbReference type="ChEBI" id="CHEBI:16526"/>
        <dbReference type="ChEBI" id="CHEBI:57287"/>
        <dbReference type="ChEBI" id="CHEBI:57384"/>
        <dbReference type="ChEBI" id="CHEBI:90725"/>
        <dbReference type="ChEBI" id="CHEBI:90736"/>
        <dbReference type="EC" id="2.3.1.199"/>
    </reaction>
</comment>
<keyword evidence="3 10" id="KW-0808">Transferase</keyword>
<dbReference type="InterPro" id="IPR002076">
    <property type="entry name" value="ELO_fam"/>
</dbReference>
<evidence type="ECO:0000313" key="11">
    <source>
        <dbReference type="EnsemblMetazoa" id="MDOA014590-PA"/>
    </source>
</evidence>
<dbReference type="PANTHER" id="PTHR11157:SF69">
    <property type="entry name" value="ELONGATION OF VERY LONG CHAIN FATTY ACIDS PROTEIN 7"/>
    <property type="match status" value="1"/>
</dbReference>
<evidence type="ECO:0000256" key="2">
    <source>
        <dbReference type="ARBA" id="ARBA00022516"/>
    </source>
</evidence>
<feature type="transmembrane region" description="Helical" evidence="10">
    <location>
        <begin position="134"/>
        <end position="154"/>
    </location>
</feature>
<keyword evidence="2 10" id="KW-0444">Lipid biosynthesis</keyword>
<dbReference type="EC" id="2.3.1.199" evidence="10"/>
<name>A0A1I8NFA9_MUSDO</name>
<keyword evidence="5 10" id="KW-0276">Fatty acid metabolism</keyword>
<dbReference type="PANTHER" id="PTHR11157">
    <property type="entry name" value="FATTY ACID ACYL TRANSFERASE-RELATED"/>
    <property type="match status" value="1"/>
</dbReference>
<evidence type="ECO:0000256" key="9">
    <source>
        <dbReference type="ARBA" id="ARBA00023160"/>
    </source>
</evidence>
<comment type="caution">
    <text evidence="10">Lacks conserved residue(s) required for the propagation of feature annotation.</text>
</comment>
<evidence type="ECO:0000256" key="8">
    <source>
        <dbReference type="ARBA" id="ARBA00023136"/>
    </source>
</evidence>